<organism evidence="7 8">
    <name type="scientific">Bowmanella yangjiangensis</name>
    <dbReference type="NCBI Taxonomy" id="2811230"/>
    <lineage>
        <taxon>Bacteria</taxon>
        <taxon>Pseudomonadati</taxon>
        <taxon>Pseudomonadota</taxon>
        <taxon>Gammaproteobacteria</taxon>
        <taxon>Alteromonadales</taxon>
        <taxon>Alteromonadaceae</taxon>
        <taxon>Bowmanella</taxon>
    </lineage>
</organism>
<evidence type="ECO:0000256" key="2">
    <source>
        <dbReference type="ARBA" id="ARBA00022598"/>
    </source>
</evidence>
<dbReference type="Gene3D" id="3.40.50.12780">
    <property type="entry name" value="N-terminal domain of ligase-like"/>
    <property type="match status" value="1"/>
</dbReference>
<feature type="domain" description="AMP-dependent synthetase/ligase" evidence="5">
    <location>
        <begin position="32"/>
        <end position="391"/>
    </location>
</feature>
<dbReference type="SUPFAM" id="SSF56801">
    <property type="entry name" value="Acetyl-CoA synthetase-like"/>
    <property type="match status" value="1"/>
</dbReference>
<dbReference type="InterPro" id="IPR042099">
    <property type="entry name" value="ANL_N_sf"/>
</dbReference>
<dbReference type="RefSeq" id="WP_206594007.1">
    <property type="nucleotide sequence ID" value="NZ_JAFKCS010000007.1"/>
</dbReference>
<evidence type="ECO:0000256" key="3">
    <source>
        <dbReference type="ARBA" id="ARBA00022832"/>
    </source>
</evidence>
<evidence type="ECO:0000313" key="7">
    <source>
        <dbReference type="EMBL" id="MBN7820175.1"/>
    </source>
</evidence>
<evidence type="ECO:0000256" key="4">
    <source>
        <dbReference type="ARBA" id="ARBA00023098"/>
    </source>
</evidence>
<accession>A0ABS3CSY2</accession>
<dbReference type="CDD" id="cd12119">
    <property type="entry name" value="ttLC_FACS_AlkK_like"/>
    <property type="match status" value="1"/>
</dbReference>
<dbReference type="InterPro" id="IPR000873">
    <property type="entry name" value="AMP-dep_synth/lig_dom"/>
</dbReference>
<dbReference type="InterPro" id="IPR045851">
    <property type="entry name" value="AMP-bd_C_sf"/>
</dbReference>
<gene>
    <name evidence="7" type="ORF">J0A65_09885</name>
</gene>
<evidence type="ECO:0000313" key="8">
    <source>
        <dbReference type="Proteomes" id="UP000663992"/>
    </source>
</evidence>
<dbReference type="PANTHER" id="PTHR43859">
    <property type="entry name" value="ACYL-ACTIVATING ENZYME"/>
    <property type="match status" value="1"/>
</dbReference>
<evidence type="ECO:0000259" key="5">
    <source>
        <dbReference type="Pfam" id="PF00501"/>
    </source>
</evidence>
<dbReference type="Proteomes" id="UP000663992">
    <property type="component" value="Unassembled WGS sequence"/>
</dbReference>
<keyword evidence="3" id="KW-0276">Fatty acid metabolism</keyword>
<dbReference type="PANTHER" id="PTHR43859:SF4">
    <property type="entry name" value="BUTANOATE--COA LIGASE AAE1-RELATED"/>
    <property type="match status" value="1"/>
</dbReference>
<comment type="caution">
    <text evidence="7">The sequence shown here is derived from an EMBL/GenBank/DDBJ whole genome shotgun (WGS) entry which is preliminary data.</text>
</comment>
<comment type="similarity">
    <text evidence="1">Belongs to the ATP-dependent AMP-binding enzyme family.</text>
</comment>
<keyword evidence="4" id="KW-0443">Lipid metabolism</keyword>
<sequence>MLNLVPNKPLNVSDILLHMRRVHAEQQVVSVSADGEIHHASYQSVTERVAQLANALQGLGVQPGDCLSTLAWNDQRHMEIYFAVPGLGAICHTVNPRLFSEQLAYILQDAKCRWLFVDPMFVPLVLPLLGNLSQLKGVIVLGDATQLDPAWFQAHKHLAWHDYESLIAGQSQVFEWPVLDENTPCGCCYTSGTTGDPKGVLYSHRSTVLHSLAIALPDSAGLSATDSALVVVPMFHVNAWGLPYACAMVGAKLVLPGRFMGDGAMLSRLIEQEQVTLAAGVPTVLQAWVNHQQTPVTGGIRVIVGGAACTEGLRAGLEALGCEVRPAWGMTETSPIGTVNRAGQGEHRLCPGQAVFGVELRIVDDNGQVLANDGEQSGDLQIRGPWIVNGYIGKPNTDAFKADGWFSTGDVARLYPDGYMHITDRAKDLIKSGGEWISSLALEEIACRHPNVATAAVIAMPHPQWDERPLLLAVAKDKDAADEHALLEWFEGKVAKWWKPDEVRFVDALPLTATGKIDKKKLRSLYTESD</sequence>
<keyword evidence="8" id="KW-1185">Reference proteome</keyword>
<protein>
    <submittedName>
        <fullName evidence="7">Long-chain fatty acid--CoA ligase</fullName>
    </submittedName>
</protein>
<evidence type="ECO:0000256" key="1">
    <source>
        <dbReference type="ARBA" id="ARBA00006432"/>
    </source>
</evidence>
<reference evidence="7 8" key="1">
    <citation type="submission" date="2021-03" db="EMBL/GenBank/DDBJ databases">
        <title>novel species isolated from a fishpond in China.</title>
        <authorList>
            <person name="Lu H."/>
            <person name="Cai Z."/>
        </authorList>
    </citation>
    <scope>NUCLEOTIDE SEQUENCE [LARGE SCALE GENOMIC DNA]</scope>
    <source>
        <strain evidence="7 8">Y57</strain>
    </source>
</reference>
<evidence type="ECO:0000259" key="6">
    <source>
        <dbReference type="Pfam" id="PF13193"/>
    </source>
</evidence>
<proteinExistence type="inferred from homology"/>
<dbReference type="InterPro" id="IPR025110">
    <property type="entry name" value="AMP-bd_C"/>
</dbReference>
<dbReference type="NCBIfam" id="NF004837">
    <property type="entry name" value="PRK06187.1"/>
    <property type="match status" value="1"/>
</dbReference>
<dbReference type="Pfam" id="PF13193">
    <property type="entry name" value="AMP-binding_C"/>
    <property type="match status" value="1"/>
</dbReference>
<dbReference type="Gene3D" id="3.30.300.30">
    <property type="match status" value="1"/>
</dbReference>
<feature type="domain" description="AMP-binding enzyme C-terminal" evidence="6">
    <location>
        <begin position="442"/>
        <end position="516"/>
    </location>
</feature>
<dbReference type="EMBL" id="JAFKCS010000007">
    <property type="protein sequence ID" value="MBN7820175.1"/>
    <property type="molecule type" value="Genomic_DNA"/>
</dbReference>
<dbReference type="GO" id="GO:0016874">
    <property type="term" value="F:ligase activity"/>
    <property type="evidence" value="ECO:0007669"/>
    <property type="project" value="UniProtKB-KW"/>
</dbReference>
<dbReference type="Pfam" id="PF00501">
    <property type="entry name" value="AMP-binding"/>
    <property type="match status" value="1"/>
</dbReference>
<keyword evidence="2 7" id="KW-0436">Ligase</keyword>
<name>A0ABS3CSY2_9ALTE</name>